<evidence type="ECO:0000256" key="1">
    <source>
        <dbReference type="ARBA" id="ARBA00022729"/>
    </source>
</evidence>
<sequence length="2046" mass="202456">MFRCFPKCLASLLLLHSLDAATFTWDGGGADDNLTTPANWVGDIAPNPAGGDDLVFAGSTRLSPQVDVPFIAESITFNNTAAAFSLAGANPLTIGNGDLQNYSAQTQTLGCDLAIGGSTFLFINAVSGNIVVNGDIDNAGKILVSQPSAGRSVTFNGVTAGTGSFRVQGSGTTVGGASGQTYTGGLLVLGGRFEVGGSDSYLGAGTVTLQSGGVIDVNGTANIWRNISISSSGGGLEASSGSPFFTGVVSGNGELTIGGGSVRLTNLSNSYSGGTRVIGGGILRISDVAQLGSGGLSLDDGSLQFLAAESMSTDLVIGAGGGTLNTNGYDCELGGSIAGGSLTKSGSGNLNLVSNTVTSLDTLVVSQGSLATFNTPLPVGVDLTVSAGAVFSTGAHDYEFGQIGGSGNLNLNSPTHTTTFGADDSSGSLDVSLTATGELVKSGTGTYTVTADNSLFGGPLILQGGTLSFDAGNQLGSGPIKMDGGALKAEATLTHGSGLILEGGTLEVADSAILTFSGVVNGSGAIGKTGEGILVFSGTQSSGLPSITISAGSLRFSGVPGFAGSIINQGLLELFYGTTETIAASISGTGALYKTGTGEVILSGDIDLAGDTSVLAGTLSISGSGETLGDVDVLAGTTLRVKEAAGVSMNRLEGVGTVDLEDFGGIGVGVDGSSFSFGGSVTGPGGFAKRGSGTVTLTGTGMSNSLGVIEGVLSVNSADQLPSSQLFLLGGTLRNTAPIVHSGPFETSVASTGATVDTQADLTLGGSLSGGSAGTPFVKAGSGTLTLTGSQNFDSSLEAVVNAGGLRLSGVTQFGGNIVVNSELVLDYAVDATLAPTPTLDGPELPLNVSGTGAVRKTGTGTLTVERPTFAHGGGLFVDQGMLVLEDAVVTHGGGVTIDGGGLTFDSATLGYTGGTSVNGTSVLTLTDTDASGGIGTISLADTATIALNGASGSSLVAGSLTGNGSIMIDFPSGVGVGEDDSSCSFGGTVSGTGGFGKRGSGTLTLTGSGMCSSMTVIEGVLEVDSADQLPSFQLFLLGGTLRNTAPLSYTSGDRISVASTGFTIDAQADLILGSSLAGGTAGNPLVKSGPGKLTLTGSHGIDDYLNATVTQGTLCLNGLTRFGGSLVVNTELVFDYGSDATLLPGSDLGISDIPMLVSGTGSVRKTGIGVLTIEQPEFTHSGGLTQSSGGLVLDDAVAVFGGGVAVETGSLTISDASVSYPGGTVVSDGGSFLVENSSFTHPGGTTLNGSGSLTFDDLSPFSHSGGIDINGGGTLTLTDTDASAGVGQVTLSDTGTIALNGTVGAFLDLPSLTGNGSLSVDFGSGVTLGSDDSSFTFGGDVSGQGQFAKVGAGTLTLTGSSMCAFASIGGTGVLSVSSPDQLPGTLLWIYGGTLRNTAAFTYSNPGGIEVASPGAFLDNQADLTLGAALSGSNLEKAGPGRLVLTVGPQSQGLNLTNSEGVLELRDLSSFGGNVINNSEVELNYSVNQTLQPTSFVPDTFPLMMTGSGSVTKTGSGELIVDGHEFNLSGGLSVEGGNLTFADTPATFAGIDISASRILILDDSSLLNADELSGGGILSIGSGCEASLGNNDATFSFRGTVNGVGNVVKVGSGIMTLTGSNLVFGTTRVEGGTLDVGQDPTRLGSGGVLLDGGAIRISGSPEITQSITLGTNHGTIDVPSGSPWISGPVSGTGGLFKAGTGTLELRYGNSYSGTTRVEAGTLLVTNAVFYGTGYGDVEVGNGALLAGTGTSFGTVTVEAGATVSAGLSPGVLSMGGLDWEGGGINTVEINDTTSGAGTGWDVLSVDGTLTINATSGVPFVIDVDSLTPANLPGSLAGFARATDYSWEIVQTTGGISGFSAEKFVIDSSGFANDLDGGVFAVSVDGNNLVLEFNAAVTPYNAWLQSKFSAAELADPTISGDDADIDRDGLTTLQEYAFGGEPKLADSGSVLPTGALDSVNFGDTYLTLEFPRLLDRTDINYRVIAGDRPDALSTVVAQSLGGAATAGVNGGQVTSVTAGNVEMVTSADNTPVSTANRRFMAVLIERP</sequence>
<dbReference type="RefSeq" id="WP_338690542.1">
    <property type="nucleotide sequence ID" value="NZ_AP024702.1"/>
</dbReference>
<dbReference type="Proteomes" id="UP001374893">
    <property type="component" value="Chromosome"/>
</dbReference>
<accession>A0ABM7RLM0</accession>
<dbReference type="Pfam" id="PF12951">
    <property type="entry name" value="PATR"/>
    <property type="match status" value="11"/>
</dbReference>
<dbReference type="Gene3D" id="2.160.20.20">
    <property type="match status" value="2"/>
</dbReference>
<protein>
    <recommendedName>
        <fullName evidence="5">Autotransporter-associated beta strand repeat-containing protein</fullName>
    </recommendedName>
</protein>
<evidence type="ECO:0000313" key="4">
    <source>
        <dbReference type="Proteomes" id="UP001374893"/>
    </source>
</evidence>
<name>A0ABM7RLM0_9BACT</name>
<keyword evidence="1 2" id="KW-0732">Signal</keyword>
<dbReference type="SUPFAM" id="SSF51126">
    <property type="entry name" value="Pectin lyase-like"/>
    <property type="match status" value="4"/>
</dbReference>
<dbReference type="PANTHER" id="PTHR35037">
    <property type="entry name" value="C-TERMINAL REGION OF AIDA-LIKE PROTEIN"/>
    <property type="match status" value="1"/>
</dbReference>
<organism evidence="3 4">
    <name type="scientific">Haloferula helveola</name>
    <dbReference type="NCBI Taxonomy" id="490095"/>
    <lineage>
        <taxon>Bacteria</taxon>
        <taxon>Pseudomonadati</taxon>
        <taxon>Verrucomicrobiota</taxon>
        <taxon>Verrucomicrobiia</taxon>
        <taxon>Verrucomicrobiales</taxon>
        <taxon>Verrucomicrobiaceae</taxon>
        <taxon>Haloferula</taxon>
    </lineage>
</organism>
<gene>
    <name evidence="3" type="ORF">HAHE_19210</name>
</gene>
<proteinExistence type="predicted"/>
<evidence type="ECO:0000313" key="3">
    <source>
        <dbReference type="EMBL" id="BCX48013.1"/>
    </source>
</evidence>
<evidence type="ECO:0008006" key="5">
    <source>
        <dbReference type="Google" id="ProtNLM"/>
    </source>
</evidence>
<dbReference type="InterPro" id="IPR013425">
    <property type="entry name" value="Autotrns_rpt"/>
</dbReference>
<dbReference type="InterPro" id="IPR012332">
    <property type="entry name" value="Autotransporter_pectin_lyase_C"/>
</dbReference>
<dbReference type="InterPro" id="IPR051551">
    <property type="entry name" value="Autotransporter_adhesion"/>
</dbReference>
<feature type="signal peptide" evidence="2">
    <location>
        <begin position="1"/>
        <end position="20"/>
    </location>
</feature>
<dbReference type="InterPro" id="IPR011050">
    <property type="entry name" value="Pectin_lyase_fold/virulence"/>
</dbReference>
<dbReference type="PANTHER" id="PTHR35037:SF3">
    <property type="entry name" value="C-TERMINAL REGION OF AIDA-LIKE PROTEIN"/>
    <property type="match status" value="1"/>
</dbReference>
<keyword evidence="4" id="KW-1185">Reference proteome</keyword>
<feature type="chain" id="PRO_5046883588" description="Autotransporter-associated beta strand repeat-containing protein" evidence="2">
    <location>
        <begin position="21"/>
        <end position="2046"/>
    </location>
</feature>
<dbReference type="EMBL" id="AP024702">
    <property type="protein sequence ID" value="BCX48013.1"/>
    <property type="molecule type" value="Genomic_DNA"/>
</dbReference>
<dbReference type="NCBIfam" id="TIGR02601">
    <property type="entry name" value="autotrns_rpt"/>
    <property type="match status" value="2"/>
</dbReference>
<reference evidence="3 4" key="1">
    <citation type="submission" date="2021-06" db="EMBL/GenBank/DDBJ databases">
        <title>Complete genome of Haloferula helveola possessing various polysaccharide degrading enzymes.</title>
        <authorList>
            <person name="Takami H."/>
            <person name="Huang C."/>
            <person name="Hamasaki K."/>
        </authorList>
    </citation>
    <scope>NUCLEOTIDE SEQUENCE [LARGE SCALE GENOMIC DNA]</scope>
    <source>
        <strain evidence="3 4">CN-1</strain>
    </source>
</reference>
<evidence type="ECO:0000256" key="2">
    <source>
        <dbReference type="SAM" id="SignalP"/>
    </source>
</evidence>